<evidence type="ECO:0000313" key="1">
    <source>
        <dbReference type="EMBL" id="OLQ14362.1"/>
    </source>
</evidence>
<sequence>MFDNQAVALVGVVTRGITVLMQTTLGADLNCAKGVKQGKRTPQEKIDAVIAKKEAQIQNAKDSAARSVNKWLINAGIDVEKLPAPPAVPTHTVYNAINRCVAQVQFGATFLMRFAIILADSTIHCHPGVVGQEGRVCAIDITGMMATLSLSIRFFSLVSNSCINIVGRADGNANCVASVAGITGATMASTSSGMNLEAACKTAFGDWNPDQWPSGSNEIPVEDGNVILPDV</sequence>
<protein>
    <submittedName>
        <fullName evidence="1">Uncharacterized protein</fullName>
    </submittedName>
</protein>
<dbReference type="EMBL" id="LSRX01000016">
    <property type="protein sequence ID" value="OLQ14362.1"/>
    <property type="molecule type" value="Genomic_DNA"/>
</dbReference>
<evidence type="ECO:0000313" key="2">
    <source>
        <dbReference type="Proteomes" id="UP000186817"/>
    </source>
</evidence>
<comment type="caution">
    <text evidence="1">The sequence shown here is derived from an EMBL/GenBank/DDBJ whole genome shotgun (WGS) entry which is preliminary data.</text>
</comment>
<gene>
    <name evidence="1" type="ORF">AK812_SmicGene1510</name>
</gene>
<organism evidence="1 2">
    <name type="scientific">Symbiodinium microadriaticum</name>
    <name type="common">Dinoflagellate</name>
    <name type="synonym">Zooxanthella microadriatica</name>
    <dbReference type="NCBI Taxonomy" id="2951"/>
    <lineage>
        <taxon>Eukaryota</taxon>
        <taxon>Sar</taxon>
        <taxon>Alveolata</taxon>
        <taxon>Dinophyceae</taxon>
        <taxon>Suessiales</taxon>
        <taxon>Symbiodiniaceae</taxon>
        <taxon>Symbiodinium</taxon>
    </lineage>
</organism>
<accession>A0A1Q9F3Z3</accession>
<keyword evidence="2" id="KW-1185">Reference proteome</keyword>
<dbReference type="Proteomes" id="UP000186817">
    <property type="component" value="Unassembled WGS sequence"/>
</dbReference>
<dbReference type="OrthoDB" id="412543at2759"/>
<dbReference type="AlphaFoldDB" id="A0A1Q9F3Z3"/>
<reference evidence="1 2" key="1">
    <citation type="submission" date="2016-02" db="EMBL/GenBank/DDBJ databases">
        <title>Genome analysis of coral dinoflagellate symbionts highlights evolutionary adaptations to a symbiotic lifestyle.</title>
        <authorList>
            <person name="Aranda M."/>
            <person name="Li Y."/>
            <person name="Liew Y.J."/>
            <person name="Baumgarten S."/>
            <person name="Simakov O."/>
            <person name="Wilson M."/>
            <person name="Piel J."/>
            <person name="Ashoor H."/>
            <person name="Bougouffa S."/>
            <person name="Bajic V.B."/>
            <person name="Ryu T."/>
            <person name="Ravasi T."/>
            <person name="Bayer T."/>
            <person name="Micklem G."/>
            <person name="Kim H."/>
            <person name="Bhak J."/>
            <person name="Lajeunesse T.C."/>
            <person name="Voolstra C.R."/>
        </authorList>
    </citation>
    <scope>NUCLEOTIDE SEQUENCE [LARGE SCALE GENOMIC DNA]</scope>
    <source>
        <strain evidence="1 2">CCMP2467</strain>
    </source>
</reference>
<name>A0A1Q9F3Z3_SYMMI</name>
<proteinExistence type="predicted"/>